<evidence type="ECO:0000313" key="1">
    <source>
        <dbReference type="EMBL" id="KZS14915.1"/>
    </source>
</evidence>
<organism evidence="1 2">
    <name type="scientific">Daphnia magna</name>
    <dbReference type="NCBI Taxonomy" id="35525"/>
    <lineage>
        <taxon>Eukaryota</taxon>
        <taxon>Metazoa</taxon>
        <taxon>Ecdysozoa</taxon>
        <taxon>Arthropoda</taxon>
        <taxon>Crustacea</taxon>
        <taxon>Branchiopoda</taxon>
        <taxon>Diplostraca</taxon>
        <taxon>Cladocera</taxon>
        <taxon>Anomopoda</taxon>
        <taxon>Daphniidae</taxon>
        <taxon>Daphnia</taxon>
    </lineage>
</organism>
<dbReference type="Proteomes" id="UP000076858">
    <property type="component" value="Unassembled WGS sequence"/>
</dbReference>
<gene>
    <name evidence="1" type="ORF">APZ42_019420</name>
</gene>
<evidence type="ECO:0000313" key="2">
    <source>
        <dbReference type="Proteomes" id="UP000076858"/>
    </source>
</evidence>
<dbReference type="AlphaFoldDB" id="A0A164Y5V8"/>
<comment type="caution">
    <text evidence="1">The sequence shown here is derived from an EMBL/GenBank/DDBJ whole genome shotgun (WGS) entry which is preliminary data.</text>
</comment>
<protein>
    <submittedName>
        <fullName evidence="1">Uncharacterized protein</fullName>
    </submittedName>
</protein>
<keyword evidence="2" id="KW-1185">Reference proteome</keyword>
<reference evidence="1 2" key="1">
    <citation type="submission" date="2016-03" db="EMBL/GenBank/DDBJ databases">
        <title>EvidentialGene: Evidence-directed Construction of Genes on Genomes.</title>
        <authorList>
            <person name="Gilbert D.G."/>
            <person name="Choi J.-H."/>
            <person name="Mockaitis K."/>
            <person name="Colbourne J."/>
            <person name="Pfrender M."/>
        </authorList>
    </citation>
    <scope>NUCLEOTIDE SEQUENCE [LARGE SCALE GENOMIC DNA]</scope>
    <source>
        <strain evidence="1 2">Xinb3</strain>
        <tissue evidence="1">Complete organism</tissue>
    </source>
</reference>
<dbReference type="PROSITE" id="PS51257">
    <property type="entry name" value="PROKAR_LIPOPROTEIN"/>
    <property type="match status" value="1"/>
</dbReference>
<dbReference type="EMBL" id="LRGB01000930">
    <property type="protein sequence ID" value="KZS14915.1"/>
    <property type="molecule type" value="Genomic_DNA"/>
</dbReference>
<proteinExistence type="predicted"/>
<sequence length="90" mass="10053">MWKIGVGCCVTGLLTLTITCACIFSSPFYRARLLSIRELRALNWTASVMYFEEAVNHVVQRATCSTSGLTKVVNGRRIASLMTKDMNFDL</sequence>
<accession>A0A164Y5V8</accession>
<name>A0A164Y5V8_9CRUS</name>